<dbReference type="EMBL" id="BMAT01009038">
    <property type="protein sequence ID" value="GFR97357.1"/>
    <property type="molecule type" value="Genomic_DNA"/>
</dbReference>
<dbReference type="Pfam" id="PF02793">
    <property type="entry name" value="HRM"/>
    <property type="match status" value="1"/>
</dbReference>
<proteinExistence type="predicted"/>
<feature type="domain" description="G-protein coupled receptors family 2 profile 1" evidence="1">
    <location>
        <begin position="109"/>
        <end position="162"/>
    </location>
</feature>
<dbReference type="InterPro" id="IPR017983">
    <property type="entry name" value="GPCR_2_secretin-like_CS"/>
</dbReference>
<evidence type="ECO:0000313" key="2">
    <source>
        <dbReference type="EMBL" id="GFR97357.1"/>
    </source>
</evidence>
<gene>
    <name evidence="2" type="ORF">ElyMa_004475600</name>
</gene>
<dbReference type="Proteomes" id="UP000762676">
    <property type="component" value="Unassembled WGS sequence"/>
</dbReference>
<dbReference type="AlphaFoldDB" id="A0AAV4HGT7"/>
<organism evidence="2 3">
    <name type="scientific">Elysia marginata</name>
    <dbReference type="NCBI Taxonomy" id="1093978"/>
    <lineage>
        <taxon>Eukaryota</taxon>
        <taxon>Metazoa</taxon>
        <taxon>Spiralia</taxon>
        <taxon>Lophotrochozoa</taxon>
        <taxon>Mollusca</taxon>
        <taxon>Gastropoda</taxon>
        <taxon>Heterobranchia</taxon>
        <taxon>Euthyneura</taxon>
        <taxon>Panpulmonata</taxon>
        <taxon>Sacoglossa</taxon>
        <taxon>Placobranchoidea</taxon>
        <taxon>Plakobranchidae</taxon>
        <taxon>Elysia</taxon>
    </lineage>
</organism>
<sequence>MTEPNAFCYFNNDAYSPGDFIRHAFPNCWDYMTNVLHQPTQMEQILNHMPYLSEAIFNGTALGFAESHVAVKSDTFSYFKRICLDLDISMEKTDFCEGSAICMQMATSCCDMQIAHMDTNYSGHCRPTWDGLTCFDSASANSVAWAECPESLPFHQGKLICL</sequence>
<dbReference type="Gene3D" id="4.10.1240.10">
    <property type="entry name" value="GPCR, family 2, extracellular hormone receptor domain"/>
    <property type="match status" value="1"/>
</dbReference>
<dbReference type="PROSITE" id="PS50227">
    <property type="entry name" value="G_PROTEIN_RECEP_F2_3"/>
    <property type="match status" value="1"/>
</dbReference>
<dbReference type="SUPFAM" id="SSF111418">
    <property type="entry name" value="Hormone receptor domain"/>
    <property type="match status" value="1"/>
</dbReference>
<keyword evidence="3" id="KW-1185">Reference proteome</keyword>
<evidence type="ECO:0000259" key="1">
    <source>
        <dbReference type="PROSITE" id="PS50227"/>
    </source>
</evidence>
<accession>A0AAV4HGT7</accession>
<dbReference type="GO" id="GO:0016020">
    <property type="term" value="C:membrane"/>
    <property type="evidence" value="ECO:0007669"/>
    <property type="project" value="InterPro"/>
</dbReference>
<evidence type="ECO:0000313" key="3">
    <source>
        <dbReference type="Proteomes" id="UP000762676"/>
    </source>
</evidence>
<dbReference type="PROSITE" id="PS00649">
    <property type="entry name" value="G_PROTEIN_RECEP_F2_1"/>
    <property type="match status" value="1"/>
</dbReference>
<protein>
    <recommendedName>
        <fullName evidence="1">G-protein coupled receptors family 2 profile 1 domain-containing protein</fullName>
    </recommendedName>
</protein>
<comment type="caution">
    <text evidence="2">The sequence shown here is derived from an EMBL/GenBank/DDBJ whole genome shotgun (WGS) entry which is preliminary data.</text>
</comment>
<reference evidence="2 3" key="1">
    <citation type="journal article" date="2021" name="Elife">
        <title>Chloroplast acquisition without the gene transfer in kleptoplastic sea slugs, Plakobranchus ocellatus.</title>
        <authorList>
            <person name="Maeda T."/>
            <person name="Takahashi S."/>
            <person name="Yoshida T."/>
            <person name="Shimamura S."/>
            <person name="Takaki Y."/>
            <person name="Nagai Y."/>
            <person name="Toyoda A."/>
            <person name="Suzuki Y."/>
            <person name="Arimoto A."/>
            <person name="Ishii H."/>
            <person name="Satoh N."/>
            <person name="Nishiyama T."/>
            <person name="Hasebe M."/>
            <person name="Maruyama T."/>
            <person name="Minagawa J."/>
            <person name="Obokata J."/>
            <person name="Shigenobu S."/>
        </authorList>
    </citation>
    <scope>NUCLEOTIDE SEQUENCE [LARGE SCALE GENOMIC DNA]</scope>
</reference>
<name>A0AAV4HGT7_9GAST</name>
<dbReference type="GO" id="GO:0004930">
    <property type="term" value="F:G protein-coupled receptor activity"/>
    <property type="evidence" value="ECO:0007669"/>
    <property type="project" value="InterPro"/>
</dbReference>
<dbReference type="InterPro" id="IPR036445">
    <property type="entry name" value="GPCR_2_extracell_dom_sf"/>
</dbReference>
<dbReference type="InterPro" id="IPR001879">
    <property type="entry name" value="GPCR_2_extracellular_dom"/>
</dbReference>